<gene>
    <name evidence="3" type="ORF">JD844_031033</name>
</gene>
<comment type="caution">
    <text evidence="3">The sequence shown here is derived from an EMBL/GenBank/DDBJ whole genome shotgun (WGS) entry which is preliminary data.</text>
</comment>
<sequence length="149" mass="16514">MPGSSASGTDSGFPKHLSGSGARIKSEIISVEAPSQLILATMLGNMFKFLTLCVASHPHRYPDRQRLTLLKLLCRIGLDKNLRKQPNVEFQQLLLALLEGIQKWPEKVATSLASKLVNRVAALSVDNVQYILSNRCWIAVTLDTMKQKQ</sequence>
<dbReference type="InterPro" id="IPR044276">
    <property type="entry name" value="CANIN_dom"/>
</dbReference>
<organism evidence="3 4">
    <name type="scientific">Phrynosoma platyrhinos</name>
    <name type="common">Desert horned lizard</name>
    <dbReference type="NCBI Taxonomy" id="52577"/>
    <lineage>
        <taxon>Eukaryota</taxon>
        <taxon>Metazoa</taxon>
        <taxon>Chordata</taxon>
        <taxon>Craniata</taxon>
        <taxon>Vertebrata</taxon>
        <taxon>Euteleostomi</taxon>
        <taxon>Lepidosauria</taxon>
        <taxon>Squamata</taxon>
        <taxon>Bifurcata</taxon>
        <taxon>Unidentata</taxon>
        <taxon>Episquamata</taxon>
        <taxon>Toxicofera</taxon>
        <taxon>Iguania</taxon>
        <taxon>Phrynosomatidae</taxon>
        <taxon>Phrynosomatinae</taxon>
        <taxon>Phrynosoma</taxon>
    </lineage>
</organism>
<name>A0ABQ7T0K5_PHRPL</name>
<proteinExistence type="inferred from homology"/>
<evidence type="ECO:0000313" key="3">
    <source>
        <dbReference type="EMBL" id="KAH0623091.1"/>
    </source>
</evidence>
<dbReference type="PANTHER" id="PTHR16046">
    <property type="entry name" value="SMC5-SMC6 COMPLEX LOCALIZATION FACTOR 2"/>
    <property type="match status" value="1"/>
</dbReference>
<feature type="domain" description="Coiled-coil SMC6 And NSE5 INteracting (CANIN)" evidence="2">
    <location>
        <begin position="32"/>
        <end position="109"/>
    </location>
</feature>
<protein>
    <recommendedName>
        <fullName evidence="2">Coiled-coil SMC6 And NSE5 INteracting (CANIN) domain-containing protein</fullName>
    </recommendedName>
</protein>
<dbReference type="PANTHER" id="PTHR16046:SF11">
    <property type="entry name" value="PROTEIN FAM178B"/>
    <property type="match status" value="1"/>
</dbReference>
<keyword evidence="4" id="KW-1185">Reference proteome</keyword>
<dbReference type="InterPro" id="IPR026161">
    <property type="entry name" value="FAM178"/>
</dbReference>
<evidence type="ECO:0000313" key="4">
    <source>
        <dbReference type="Proteomes" id="UP000826234"/>
    </source>
</evidence>
<evidence type="ECO:0000259" key="2">
    <source>
        <dbReference type="Pfam" id="PF14816"/>
    </source>
</evidence>
<dbReference type="Proteomes" id="UP000826234">
    <property type="component" value="Unassembled WGS sequence"/>
</dbReference>
<dbReference type="Pfam" id="PF14816">
    <property type="entry name" value="CANIN"/>
    <property type="match status" value="1"/>
</dbReference>
<comment type="similarity">
    <text evidence="1">Belongs to the FAM178 family.</text>
</comment>
<evidence type="ECO:0000256" key="1">
    <source>
        <dbReference type="ARBA" id="ARBA00010311"/>
    </source>
</evidence>
<accession>A0ABQ7T0K5</accession>
<dbReference type="EMBL" id="JAIPUX010003283">
    <property type="protein sequence ID" value="KAH0623091.1"/>
    <property type="molecule type" value="Genomic_DNA"/>
</dbReference>
<reference evidence="3 4" key="1">
    <citation type="journal article" date="2022" name="Gigascience">
        <title>A chromosome-level genome assembly and annotation of the desert horned lizard, Phrynosoma platyrhinos, provides insight into chromosomal rearrangements among reptiles.</title>
        <authorList>
            <person name="Koochekian N."/>
            <person name="Ascanio A."/>
            <person name="Farleigh K."/>
            <person name="Card D.C."/>
            <person name="Schield D.R."/>
            <person name="Castoe T.A."/>
            <person name="Jezkova T."/>
        </authorList>
    </citation>
    <scope>NUCLEOTIDE SEQUENCE [LARGE SCALE GENOMIC DNA]</scope>
    <source>
        <strain evidence="3">NK-2021</strain>
    </source>
</reference>